<proteinExistence type="predicted"/>
<dbReference type="InterPro" id="IPR036873">
    <property type="entry name" value="Rhodanese-like_dom_sf"/>
</dbReference>
<evidence type="ECO:0000313" key="3">
    <source>
        <dbReference type="Proteomes" id="UP001225598"/>
    </source>
</evidence>
<dbReference type="InterPro" id="IPR001763">
    <property type="entry name" value="Rhodanese-like_dom"/>
</dbReference>
<dbReference type="Gene3D" id="3.40.250.10">
    <property type="entry name" value="Rhodanese-like domain"/>
    <property type="match status" value="1"/>
</dbReference>
<sequence>MKEAHVNDVPEGAQFIDVREPDEYAEAHAKGTVNLPLSQFVQLCDQINPDEPAYIICRSGGRSAQAIEYMEQSRGWDNGINVLGGTNEWIEQQLPLGD</sequence>
<dbReference type="CDD" id="cd00158">
    <property type="entry name" value="RHOD"/>
    <property type="match status" value="1"/>
</dbReference>
<accession>A0ABY8VCI4</accession>
<feature type="domain" description="Rhodanese" evidence="1">
    <location>
        <begin position="9"/>
        <end position="98"/>
    </location>
</feature>
<dbReference type="PROSITE" id="PS50206">
    <property type="entry name" value="RHODANESE_3"/>
    <property type="match status" value="1"/>
</dbReference>
<dbReference type="EMBL" id="CP126969">
    <property type="protein sequence ID" value="WIM67376.1"/>
    <property type="molecule type" value="Genomic_DNA"/>
</dbReference>
<keyword evidence="3" id="KW-1185">Reference proteome</keyword>
<reference evidence="2 3" key="1">
    <citation type="submission" date="2023-05" db="EMBL/GenBank/DDBJ databases">
        <title>Corynebacterium suedekumii sp. nov. and Corynebacterium breve sp. nov. isolated from raw cow's milk.</title>
        <authorList>
            <person name="Baer M.K."/>
            <person name="Mehl L."/>
            <person name="Hellmuth R."/>
            <person name="Marke G."/>
            <person name="Lipski A."/>
        </authorList>
    </citation>
    <scope>NUCLEOTIDE SEQUENCE [LARGE SCALE GENOMIC DNA]</scope>
    <source>
        <strain evidence="2 3">R4</strain>
    </source>
</reference>
<dbReference type="RefSeq" id="WP_284824428.1">
    <property type="nucleotide sequence ID" value="NZ_CP126969.1"/>
</dbReference>
<dbReference type="PANTHER" id="PTHR43031:SF1">
    <property type="entry name" value="PYRIDINE NUCLEOTIDE-DISULPHIDE OXIDOREDUCTASE"/>
    <property type="match status" value="1"/>
</dbReference>
<gene>
    <name evidence="2" type="ORF">QP027_09750</name>
</gene>
<dbReference type="Pfam" id="PF00581">
    <property type="entry name" value="Rhodanese"/>
    <property type="match status" value="1"/>
</dbReference>
<evidence type="ECO:0000259" key="1">
    <source>
        <dbReference type="PROSITE" id="PS50206"/>
    </source>
</evidence>
<dbReference type="SMART" id="SM00450">
    <property type="entry name" value="RHOD"/>
    <property type="match status" value="1"/>
</dbReference>
<protein>
    <submittedName>
        <fullName evidence="2">Rhodanese-like domain-containing protein</fullName>
    </submittedName>
</protein>
<dbReference type="SUPFAM" id="SSF52821">
    <property type="entry name" value="Rhodanese/Cell cycle control phosphatase"/>
    <property type="match status" value="1"/>
</dbReference>
<dbReference type="PANTHER" id="PTHR43031">
    <property type="entry name" value="FAD-DEPENDENT OXIDOREDUCTASE"/>
    <property type="match status" value="1"/>
</dbReference>
<organism evidence="2 3">
    <name type="scientific">Corynebacterium breve</name>
    <dbReference type="NCBI Taxonomy" id="3049799"/>
    <lineage>
        <taxon>Bacteria</taxon>
        <taxon>Bacillati</taxon>
        <taxon>Actinomycetota</taxon>
        <taxon>Actinomycetes</taxon>
        <taxon>Mycobacteriales</taxon>
        <taxon>Corynebacteriaceae</taxon>
        <taxon>Corynebacterium</taxon>
    </lineage>
</organism>
<dbReference type="InterPro" id="IPR050229">
    <property type="entry name" value="GlpE_sulfurtransferase"/>
</dbReference>
<dbReference type="Proteomes" id="UP001225598">
    <property type="component" value="Chromosome"/>
</dbReference>
<evidence type="ECO:0000313" key="2">
    <source>
        <dbReference type="EMBL" id="WIM67376.1"/>
    </source>
</evidence>
<name>A0ABY8VCI4_9CORY</name>